<dbReference type="EMBL" id="QKKF02027609">
    <property type="protein sequence ID" value="RZF35742.1"/>
    <property type="molecule type" value="Genomic_DNA"/>
</dbReference>
<name>A0A482WR57_LAOST</name>
<feature type="compositionally biased region" description="Polar residues" evidence="1">
    <location>
        <begin position="84"/>
        <end position="99"/>
    </location>
</feature>
<evidence type="ECO:0000256" key="1">
    <source>
        <dbReference type="SAM" id="MobiDB-lite"/>
    </source>
</evidence>
<protein>
    <submittedName>
        <fullName evidence="2">Uncharacterized protein</fullName>
    </submittedName>
</protein>
<feature type="compositionally biased region" description="Basic and acidic residues" evidence="1">
    <location>
        <begin position="112"/>
        <end position="123"/>
    </location>
</feature>
<organism evidence="2 3">
    <name type="scientific">Laodelphax striatellus</name>
    <name type="common">Small brown planthopper</name>
    <name type="synonym">Delphax striatella</name>
    <dbReference type="NCBI Taxonomy" id="195883"/>
    <lineage>
        <taxon>Eukaryota</taxon>
        <taxon>Metazoa</taxon>
        <taxon>Ecdysozoa</taxon>
        <taxon>Arthropoda</taxon>
        <taxon>Hexapoda</taxon>
        <taxon>Insecta</taxon>
        <taxon>Pterygota</taxon>
        <taxon>Neoptera</taxon>
        <taxon>Paraneoptera</taxon>
        <taxon>Hemiptera</taxon>
        <taxon>Auchenorrhyncha</taxon>
        <taxon>Fulgoroidea</taxon>
        <taxon>Delphacidae</taxon>
        <taxon>Criomorphinae</taxon>
        <taxon>Laodelphax</taxon>
    </lineage>
</organism>
<gene>
    <name evidence="2" type="ORF">LSTR_LSTR012040</name>
</gene>
<keyword evidence="3" id="KW-1185">Reference proteome</keyword>
<sequence>MLTEQRMSGKCSDFSVSSLVKDLKSAASDSEDSPAVVVGGSNWRLDPLPPPPVSAATQQPTVTAQDKLSSRSGNGRQQRERESVTSTINLNKSTTTGQDWTDKLLSLVDCEQAGRQRPGDDSKRKSRSHP</sequence>
<reference evidence="2 3" key="1">
    <citation type="journal article" date="2017" name="Gigascience">
        <title>Genome sequence of the small brown planthopper, Laodelphax striatellus.</title>
        <authorList>
            <person name="Zhu J."/>
            <person name="Jiang F."/>
            <person name="Wang X."/>
            <person name="Yang P."/>
            <person name="Bao Y."/>
            <person name="Zhao W."/>
            <person name="Wang W."/>
            <person name="Lu H."/>
            <person name="Wang Q."/>
            <person name="Cui N."/>
            <person name="Li J."/>
            <person name="Chen X."/>
            <person name="Luo L."/>
            <person name="Yu J."/>
            <person name="Kang L."/>
            <person name="Cui F."/>
        </authorList>
    </citation>
    <scope>NUCLEOTIDE SEQUENCE [LARGE SCALE GENOMIC DNA]</scope>
    <source>
        <strain evidence="2">Lst14</strain>
    </source>
</reference>
<evidence type="ECO:0000313" key="2">
    <source>
        <dbReference type="EMBL" id="RZF35742.1"/>
    </source>
</evidence>
<accession>A0A482WR57</accession>
<comment type="caution">
    <text evidence="2">The sequence shown here is derived from an EMBL/GenBank/DDBJ whole genome shotgun (WGS) entry which is preliminary data.</text>
</comment>
<dbReference type="OrthoDB" id="3225452at2759"/>
<dbReference type="AlphaFoldDB" id="A0A482WR57"/>
<feature type="compositionally biased region" description="Polar residues" evidence="1">
    <location>
        <begin position="55"/>
        <end position="76"/>
    </location>
</feature>
<evidence type="ECO:0000313" key="3">
    <source>
        <dbReference type="Proteomes" id="UP000291343"/>
    </source>
</evidence>
<dbReference type="InParanoid" id="A0A482WR57"/>
<proteinExistence type="predicted"/>
<dbReference type="Proteomes" id="UP000291343">
    <property type="component" value="Unassembled WGS sequence"/>
</dbReference>
<feature type="region of interest" description="Disordered" evidence="1">
    <location>
        <begin position="22"/>
        <end position="130"/>
    </location>
</feature>